<gene>
    <name evidence="2" type="ORF">M011DRAFT_522575</name>
</gene>
<reference evidence="2" key="1">
    <citation type="journal article" date="2020" name="Stud. Mycol.">
        <title>101 Dothideomycetes genomes: a test case for predicting lifestyles and emergence of pathogens.</title>
        <authorList>
            <person name="Haridas S."/>
            <person name="Albert R."/>
            <person name="Binder M."/>
            <person name="Bloem J."/>
            <person name="Labutti K."/>
            <person name="Salamov A."/>
            <person name="Andreopoulos B."/>
            <person name="Baker S."/>
            <person name="Barry K."/>
            <person name="Bills G."/>
            <person name="Bluhm B."/>
            <person name="Cannon C."/>
            <person name="Castanera R."/>
            <person name="Culley D."/>
            <person name="Daum C."/>
            <person name="Ezra D."/>
            <person name="Gonzalez J."/>
            <person name="Henrissat B."/>
            <person name="Kuo A."/>
            <person name="Liang C."/>
            <person name="Lipzen A."/>
            <person name="Lutzoni F."/>
            <person name="Magnuson J."/>
            <person name="Mondo S."/>
            <person name="Nolan M."/>
            <person name="Ohm R."/>
            <person name="Pangilinan J."/>
            <person name="Park H.-J."/>
            <person name="Ramirez L."/>
            <person name="Alfaro M."/>
            <person name="Sun H."/>
            <person name="Tritt A."/>
            <person name="Yoshinaga Y."/>
            <person name="Zwiers L.-H."/>
            <person name="Turgeon B."/>
            <person name="Goodwin S."/>
            <person name="Spatafora J."/>
            <person name="Crous P."/>
            <person name="Grigoriev I."/>
        </authorList>
    </citation>
    <scope>NUCLEOTIDE SEQUENCE</scope>
    <source>
        <strain evidence="2">CBS 119925</strain>
    </source>
</reference>
<name>A0A6A6UWK3_9PLEO</name>
<dbReference type="GO" id="GO:0005739">
    <property type="term" value="C:mitochondrion"/>
    <property type="evidence" value="ECO:0007669"/>
    <property type="project" value="TreeGrafter"/>
</dbReference>
<dbReference type="Proteomes" id="UP000799440">
    <property type="component" value="Unassembled WGS sequence"/>
</dbReference>
<sequence>MRRALQQTRSLLEYEQHVAQSVPAFLCPALLRSPVKPRFRLSQKPQPFRQFSASGRVRTEQVAIQAEEHAPPPSTIPSLPRACPGCGAPSQVFDKEEAGYYDIDRKAVKAYLNYEEKELEMKQKTRENTVYTEALKNLDPAILQELALPAETPEELAEEQKPAASKGPQTPLCDRCHNLINHHVGTPILHPSLEAIRETIAESPHLYNHIYHVVDAADFPLSLVQNLSSALKIPRLRTQNRRAKHKGWMGKDRVAQVSFVITRADLLVPLKSQVDKLLPYMQEVLRDALGRSNQTARLGNVYLVSAQRGWWTKKVKEDIWERRGAGWMVGKVNVGKSSLFEVVFPKGRGSDHPDMPKIRAAAERETLSAAAKTFEELQRLQAEFAEEDAEMERYNREVASSKAKPEPAEEEPEADEDEDLDPDALLPPPQKYTPYPVLPLASHLPGTTASPIRIPFGRNRGELIDLPGLARTNPDLSTFVLPEHHSSLVMKSRVVPDRLSIRPGQSLLLGNGLIRITPSTPDLIFLAHAFVPLKPHITATEKAVGIQTQTRETGLDPILRPNVGEKMRSAGTFKLQWDATKKLAGPLTDPTAGKMKPENLPFTIYSADILIEGVGWVELSAQVRKPKGWKAVGMQKKDPNHARIEKEKRKEEERRRRQEKYEDKLAMELKERGGGDAFDQIRERERKRRTADEFVEEMMGPEFPEVEIFTPLGRYVGVRRPMCGSVLGGKQYVSSRERAARPRRPMAGARGKVQAVKKEKRREKSG</sequence>
<feature type="region of interest" description="Disordered" evidence="1">
    <location>
        <begin position="386"/>
        <end position="432"/>
    </location>
</feature>
<dbReference type="Gene3D" id="3.40.50.300">
    <property type="entry name" value="P-loop containing nucleotide triphosphate hydrolases"/>
    <property type="match status" value="1"/>
</dbReference>
<feature type="compositionally biased region" description="Basic and acidic residues" evidence="1">
    <location>
        <begin position="635"/>
        <end position="659"/>
    </location>
</feature>
<organism evidence="2 3">
    <name type="scientific">Sporormia fimetaria CBS 119925</name>
    <dbReference type="NCBI Taxonomy" id="1340428"/>
    <lineage>
        <taxon>Eukaryota</taxon>
        <taxon>Fungi</taxon>
        <taxon>Dikarya</taxon>
        <taxon>Ascomycota</taxon>
        <taxon>Pezizomycotina</taxon>
        <taxon>Dothideomycetes</taxon>
        <taxon>Pleosporomycetidae</taxon>
        <taxon>Pleosporales</taxon>
        <taxon>Sporormiaceae</taxon>
        <taxon>Sporormia</taxon>
    </lineage>
</organism>
<dbReference type="EMBL" id="MU006626">
    <property type="protein sequence ID" value="KAF2741760.1"/>
    <property type="molecule type" value="Genomic_DNA"/>
</dbReference>
<keyword evidence="3" id="KW-1185">Reference proteome</keyword>
<dbReference type="InterPro" id="IPR050896">
    <property type="entry name" value="Mito_lipid_metab_GTPase"/>
</dbReference>
<dbReference type="PANTHER" id="PTHR46434:SF1">
    <property type="entry name" value="GENETIC INTERACTOR OF PROHIBITINS 3, MITOCHONDRIAL"/>
    <property type="match status" value="1"/>
</dbReference>
<evidence type="ECO:0000313" key="3">
    <source>
        <dbReference type="Proteomes" id="UP000799440"/>
    </source>
</evidence>
<evidence type="ECO:0000256" key="1">
    <source>
        <dbReference type="SAM" id="MobiDB-lite"/>
    </source>
</evidence>
<dbReference type="AlphaFoldDB" id="A0A6A6UWK3"/>
<evidence type="ECO:0000313" key="2">
    <source>
        <dbReference type="EMBL" id="KAF2741760.1"/>
    </source>
</evidence>
<proteinExistence type="predicted"/>
<accession>A0A6A6UWK3</accession>
<dbReference type="InterPro" id="IPR027417">
    <property type="entry name" value="P-loop_NTPase"/>
</dbReference>
<feature type="compositionally biased region" description="Acidic residues" evidence="1">
    <location>
        <begin position="408"/>
        <end position="422"/>
    </location>
</feature>
<evidence type="ECO:0008006" key="4">
    <source>
        <dbReference type="Google" id="ProtNLM"/>
    </source>
</evidence>
<protein>
    <recommendedName>
        <fullName evidence="4">Genetic interactor of prohibitins 3, mitochondrial</fullName>
    </recommendedName>
</protein>
<dbReference type="OrthoDB" id="1696305at2759"/>
<dbReference type="SUPFAM" id="SSF52540">
    <property type="entry name" value="P-loop containing nucleoside triphosphate hydrolases"/>
    <property type="match status" value="1"/>
</dbReference>
<feature type="region of interest" description="Disordered" evidence="1">
    <location>
        <begin position="732"/>
        <end position="766"/>
    </location>
</feature>
<dbReference type="PANTHER" id="PTHR46434">
    <property type="entry name" value="GENETIC INTERACTOR OF PROHIBITINS 3, MITOCHONDRIAL"/>
    <property type="match status" value="1"/>
</dbReference>
<feature type="region of interest" description="Disordered" evidence="1">
    <location>
        <begin position="633"/>
        <end position="659"/>
    </location>
</feature>